<dbReference type="OrthoDB" id="6406596at2759"/>
<keyword evidence="2" id="KW-1185">Reference proteome</keyword>
<dbReference type="EMBL" id="BMAV01016980">
    <property type="protein sequence ID" value="GFY68300.1"/>
    <property type="molecule type" value="Genomic_DNA"/>
</dbReference>
<proteinExistence type="predicted"/>
<dbReference type="Proteomes" id="UP000886998">
    <property type="component" value="Unassembled WGS sequence"/>
</dbReference>
<organism evidence="1 2">
    <name type="scientific">Trichonephila inaurata madagascariensis</name>
    <dbReference type="NCBI Taxonomy" id="2747483"/>
    <lineage>
        <taxon>Eukaryota</taxon>
        <taxon>Metazoa</taxon>
        <taxon>Ecdysozoa</taxon>
        <taxon>Arthropoda</taxon>
        <taxon>Chelicerata</taxon>
        <taxon>Arachnida</taxon>
        <taxon>Araneae</taxon>
        <taxon>Araneomorphae</taxon>
        <taxon>Entelegynae</taxon>
        <taxon>Araneoidea</taxon>
        <taxon>Nephilidae</taxon>
        <taxon>Trichonephila</taxon>
        <taxon>Trichonephila inaurata</taxon>
    </lineage>
</organism>
<evidence type="ECO:0000313" key="1">
    <source>
        <dbReference type="EMBL" id="GFY68300.1"/>
    </source>
</evidence>
<evidence type="ECO:0000313" key="2">
    <source>
        <dbReference type="Proteomes" id="UP000886998"/>
    </source>
</evidence>
<protein>
    <submittedName>
        <fullName evidence="1">Uncharacterized protein</fullName>
    </submittedName>
</protein>
<reference evidence="1" key="1">
    <citation type="submission" date="2020-08" db="EMBL/GenBank/DDBJ databases">
        <title>Multicomponent nature underlies the extraordinary mechanical properties of spider dragline silk.</title>
        <authorList>
            <person name="Kono N."/>
            <person name="Nakamura H."/>
            <person name="Mori M."/>
            <person name="Yoshida Y."/>
            <person name="Ohtoshi R."/>
            <person name="Malay A.D."/>
            <person name="Moran D.A.P."/>
            <person name="Tomita M."/>
            <person name="Numata K."/>
            <person name="Arakawa K."/>
        </authorList>
    </citation>
    <scope>NUCLEOTIDE SEQUENCE</scope>
</reference>
<gene>
    <name evidence="1" type="ORF">TNIN_364801</name>
</gene>
<comment type="caution">
    <text evidence="1">The sequence shown here is derived from an EMBL/GenBank/DDBJ whole genome shotgun (WGS) entry which is preliminary data.</text>
</comment>
<dbReference type="AlphaFoldDB" id="A0A8X7CJU6"/>
<sequence>MSVRQLFPRKKLKHCSGRKEIAQIPPMVTSTSSLTLNFIFTPRPTFFDLHPLSRKGDKTRGLTYHPVGIPSTIIHTPPDREACCTQTDLSVQPWVETSSPWWW</sequence>
<accession>A0A8X7CJU6</accession>
<name>A0A8X7CJU6_9ARAC</name>